<dbReference type="RefSeq" id="WP_008292687.1">
    <property type="nucleotide sequence ID" value="NZ_CM002299.1"/>
</dbReference>
<name>A4A6F7_9GAMM</name>
<evidence type="ECO:0000256" key="1">
    <source>
        <dbReference type="SAM" id="MobiDB-lite"/>
    </source>
</evidence>
<dbReference type="HOGENOM" id="CLU_075529_0_0_6"/>
<keyword evidence="2" id="KW-0472">Membrane</keyword>
<sequence length="342" mass="36428">MQGLARFAMSGRYRALLLAIASSGSLLFAWIGAAVVALVTLRKGAQEGFWIVLWASLPALLVTRVSGDSSALVMLLGTAVLAWVLRTSVNLALTAVVSAGVALVTGAGLLAFGQSMLSELAALFAQFFTALEKQTLEAGGESLGLQPPTLAQLAGMMGTANGALSFLCLSLARYWQAALYNPGGFGEEFRELQLPKTLVWALAVAATSLAAAGLAYRSWGAALLLPLTIAGFALLHARARYKGQSSFWMGGIYAAWLVFDAAKLGLVGLVLADTLLDFRHRWQLKASTGLEPHDGSRDDESRDRGSREAEPPRDSDAGNEHDEHRPEEQDVPDDDDPDNKKD</sequence>
<feature type="transmembrane region" description="Helical" evidence="2">
    <location>
        <begin position="45"/>
        <end position="62"/>
    </location>
</feature>
<feature type="transmembrane region" description="Helical" evidence="2">
    <location>
        <begin position="91"/>
        <end position="112"/>
    </location>
</feature>
<reference evidence="3 4" key="1">
    <citation type="journal article" date="2007" name="Proc. Natl. Acad. Sci. U.S.A.">
        <title>Characterization of a marine gammaproteobacterium capable of aerobic anoxygenic photosynthesis.</title>
        <authorList>
            <person name="Fuchs B.M."/>
            <person name="Spring S."/>
            <person name="Teeling H."/>
            <person name="Quast C."/>
            <person name="Wulf J."/>
            <person name="Schattenhofer M."/>
            <person name="Yan S."/>
            <person name="Ferriera S."/>
            <person name="Johnson J."/>
            <person name="Glockner F.O."/>
            <person name="Amann R."/>
        </authorList>
    </citation>
    <scope>NUCLEOTIDE SEQUENCE [LARGE SCALE GENOMIC DNA]</scope>
    <source>
        <strain evidence="3">KT71</strain>
    </source>
</reference>
<evidence type="ECO:0000256" key="2">
    <source>
        <dbReference type="SAM" id="Phobius"/>
    </source>
</evidence>
<evidence type="ECO:0008006" key="5">
    <source>
        <dbReference type="Google" id="ProtNLM"/>
    </source>
</evidence>
<evidence type="ECO:0000313" key="3">
    <source>
        <dbReference type="EMBL" id="EAQ98604.1"/>
    </source>
</evidence>
<protein>
    <recommendedName>
        <fullName evidence="5">Membrane protein (DUF2232)</fullName>
    </recommendedName>
</protein>
<evidence type="ECO:0000313" key="4">
    <source>
        <dbReference type="Proteomes" id="UP000019205"/>
    </source>
</evidence>
<dbReference type="AlphaFoldDB" id="A4A6F7"/>
<feature type="region of interest" description="Disordered" evidence="1">
    <location>
        <begin position="289"/>
        <end position="342"/>
    </location>
</feature>
<feature type="compositionally biased region" description="Basic and acidic residues" evidence="1">
    <location>
        <begin position="291"/>
        <end position="328"/>
    </location>
</feature>
<feature type="transmembrane region" description="Helical" evidence="2">
    <location>
        <begin position="15"/>
        <end position="39"/>
    </location>
</feature>
<proteinExistence type="predicted"/>
<feature type="compositionally biased region" description="Acidic residues" evidence="1">
    <location>
        <begin position="329"/>
        <end position="342"/>
    </location>
</feature>
<keyword evidence="2" id="KW-0812">Transmembrane</keyword>
<keyword evidence="2" id="KW-1133">Transmembrane helix</keyword>
<dbReference type="eggNOG" id="ENOG50329TX">
    <property type="taxonomic scope" value="Bacteria"/>
</dbReference>
<dbReference type="EMBL" id="AAOA02000002">
    <property type="protein sequence ID" value="EAQ98604.1"/>
    <property type="molecule type" value="Genomic_DNA"/>
</dbReference>
<comment type="caution">
    <text evidence="3">The sequence shown here is derived from an EMBL/GenBank/DDBJ whole genome shotgun (WGS) entry which is preliminary data.</text>
</comment>
<feature type="transmembrane region" description="Helical" evidence="2">
    <location>
        <begin position="223"/>
        <end position="241"/>
    </location>
</feature>
<keyword evidence="4" id="KW-1185">Reference proteome</keyword>
<dbReference type="Proteomes" id="UP000019205">
    <property type="component" value="Chromosome"/>
</dbReference>
<accession>A4A6F7</accession>
<organism evidence="3 4">
    <name type="scientific">Congregibacter litoralis KT71</name>
    <dbReference type="NCBI Taxonomy" id="314285"/>
    <lineage>
        <taxon>Bacteria</taxon>
        <taxon>Pseudomonadati</taxon>
        <taxon>Pseudomonadota</taxon>
        <taxon>Gammaproteobacteria</taxon>
        <taxon>Cellvibrionales</taxon>
        <taxon>Halieaceae</taxon>
        <taxon>Congregibacter</taxon>
    </lineage>
</organism>
<dbReference type="STRING" id="314285.KT71_01465"/>
<feature type="transmembrane region" description="Helical" evidence="2">
    <location>
        <begin position="153"/>
        <end position="177"/>
    </location>
</feature>
<reference evidence="3 4" key="2">
    <citation type="journal article" date="2009" name="PLoS ONE">
        <title>The photosynthetic apparatus and its regulation in the aerobic gammaproteobacterium Congregibacter litoralis gen. nov., sp. nov.</title>
        <authorList>
            <person name="Spring S."/>
            <person name="Lunsdorf H."/>
            <person name="Fuchs B.M."/>
            <person name="Tindall B.J."/>
        </authorList>
    </citation>
    <scope>NUCLEOTIDE SEQUENCE [LARGE SCALE GENOMIC DNA]</scope>
    <source>
        <strain evidence="3">KT71</strain>
    </source>
</reference>
<feature type="transmembrane region" description="Helical" evidence="2">
    <location>
        <begin position="253"/>
        <end position="276"/>
    </location>
</feature>
<gene>
    <name evidence="3" type="ORF">KT71_01465</name>
</gene>